<evidence type="ECO:0000256" key="1">
    <source>
        <dbReference type="ARBA" id="ARBA00004173"/>
    </source>
</evidence>
<organism evidence="7 8">
    <name type="scientific">Tigriopus californicus</name>
    <name type="common">Marine copepod</name>
    <dbReference type="NCBI Taxonomy" id="6832"/>
    <lineage>
        <taxon>Eukaryota</taxon>
        <taxon>Metazoa</taxon>
        <taxon>Ecdysozoa</taxon>
        <taxon>Arthropoda</taxon>
        <taxon>Crustacea</taxon>
        <taxon>Multicrustacea</taxon>
        <taxon>Hexanauplia</taxon>
        <taxon>Copepoda</taxon>
        <taxon>Harpacticoida</taxon>
        <taxon>Harpacticidae</taxon>
        <taxon>Tigriopus</taxon>
    </lineage>
</organism>
<gene>
    <name evidence="7" type="ORF">TCAL_08482</name>
</gene>
<evidence type="ECO:0000256" key="4">
    <source>
        <dbReference type="ARBA" id="ARBA00040604"/>
    </source>
</evidence>
<feature type="domain" description="TLDc" evidence="6">
    <location>
        <begin position="78"/>
        <end position="270"/>
    </location>
</feature>
<evidence type="ECO:0000256" key="3">
    <source>
        <dbReference type="ARBA" id="ARBA00023128"/>
    </source>
</evidence>
<dbReference type="GO" id="GO:0005634">
    <property type="term" value="C:nucleus"/>
    <property type="evidence" value="ECO:0007669"/>
    <property type="project" value="TreeGrafter"/>
</dbReference>
<comment type="subcellular location">
    <subcellularLocation>
        <location evidence="1">Mitochondrion</location>
    </subcellularLocation>
</comment>
<evidence type="ECO:0000313" key="8">
    <source>
        <dbReference type="Proteomes" id="UP000318571"/>
    </source>
</evidence>
<dbReference type="Pfam" id="PF07534">
    <property type="entry name" value="TLD"/>
    <property type="match status" value="1"/>
</dbReference>
<dbReference type="InterPro" id="IPR006571">
    <property type="entry name" value="TLDc_dom"/>
</dbReference>
<dbReference type="PROSITE" id="PS51886">
    <property type="entry name" value="TLDC"/>
    <property type="match status" value="1"/>
</dbReference>
<name>A0A553NQG6_TIGCA</name>
<comment type="caution">
    <text evidence="7">The sequence shown here is derived from an EMBL/GenBank/DDBJ whole genome shotgun (WGS) entry which is preliminary data.</text>
</comment>
<keyword evidence="8" id="KW-1185">Reference proteome</keyword>
<dbReference type="EMBL" id="VCGU01000011">
    <property type="protein sequence ID" value="TRY67664.1"/>
    <property type="molecule type" value="Genomic_DNA"/>
</dbReference>
<feature type="region of interest" description="Disordered" evidence="5">
    <location>
        <begin position="23"/>
        <end position="57"/>
    </location>
</feature>
<keyword evidence="3" id="KW-0496">Mitochondrion</keyword>
<dbReference type="PANTHER" id="PTHR23354">
    <property type="entry name" value="NUCLEOLAR PROTEIN 7/ESTROGEN RECEPTOR COACTIVATOR-RELATED"/>
    <property type="match status" value="1"/>
</dbReference>
<evidence type="ECO:0000313" key="7">
    <source>
        <dbReference type="EMBL" id="TRY67664.1"/>
    </source>
</evidence>
<comment type="similarity">
    <text evidence="2">Belongs to the OXR1 family.</text>
</comment>
<reference evidence="7 8" key="1">
    <citation type="journal article" date="2018" name="Nat. Ecol. Evol.">
        <title>Genomic signatures of mitonuclear coevolution across populations of Tigriopus californicus.</title>
        <authorList>
            <person name="Barreto F.S."/>
            <person name="Watson E.T."/>
            <person name="Lima T.G."/>
            <person name="Willett C.S."/>
            <person name="Edmands S."/>
            <person name="Li W."/>
            <person name="Burton R.S."/>
        </authorList>
    </citation>
    <scope>NUCLEOTIDE SEQUENCE [LARGE SCALE GENOMIC DNA]</scope>
    <source>
        <strain evidence="7 8">San Diego</strain>
    </source>
</reference>
<sequence>MAKFFHDSVDWFRKSFSEHDGIRQTNSLDLPSQGSCQDSPTPRKPRSISTSGVPGFGPLDSLDEGDLYMMPEIDGELSIFTEEEVEALCHHLPPRLSGASWILRFSTEKDGFSLNSIYRKLEDFRSPTLLVIHDTRNFRFGALVSDSFRILESFYGTGESFLFRLPIGETADSDAEDLSPTSGAHADEDLEDSESKLPNIQVWRWSTKNEYFITCSPQSLSIGAGDGQFGLTIDSDLHHGRTDHCATYDNEPLDPHKDFNVKSVEVWNFR</sequence>
<evidence type="ECO:0000256" key="5">
    <source>
        <dbReference type="SAM" id="MobiDB-lite"/>
    </source>
</evidence>
<accession>A0A553NQG6</accession>
<evidence type="ECO:0000259" key="6">
    <source>
        <dbReference type="PROSITE" id="PS51886"/>
    </source>
</evidence>
<dbReference type="OrthoDB" id="26679at2759"/>
<dbReference type="GO" id="GO:0006979">
    <property type="term" value="P:response to oxidative stress"/>
    <property type="evidence" value="ECO:0007669"/>
    <property type="project" value="TreeGrafter"/>
</dbReference>
<dbReference type="SMART" id="SM00584">
    <property type="entry name" value="TLDc"/>
    <property type="match status" value="1"/>
</dbReference>
<evidence type="ECO:0000256" key="2">
    <source>
        <dbReference type="ARBA" id="ARBA00009540"/>
    </source>
</evidence>
<dbReference type="Proteomes" id="UP000318571">
    <property type="component" value="Chromosome 4"/>
</dbReference>
<dbReference type="PANTHER" id="PTHR23354:SF62">
    <property type="entry name" value="MUSTARD, ISOFORM V"/>
    <property type="match status" value="1"/>
</dbReference>
<feature type="region of interest" description="Disordered" evidence="5">
    <location>
        <begin position="173"/>
        <end position="193"/>
    </location>
</feature>
<feature type="compositionally biased region" description="Polar residues" evidence="5">
    <location>
        <begin position="23"/>
        <end position="40"/>
    </location>
</feature>
<protein>
    <recommendedName>
        <fullName evidence="4">Oxidation resistance protein 1</fullName>
    </recommendedName>
</protein>
<proteinExistence type="inferred from homology"/>
<dbReference type="OMA" id="GEFCIRD"/>
<dbReference type="GO" id="GO:0005739">
    <property type="term" value="C:mitochondrion"/>
    <property type="evidence" value="ECO:0007669"/>
    <property type="project" value="UniProtKB-SubCell"/>
</dbReference>
<dbReference type="AlphaFoldDB" id="A0A553NQG6"/>